<evidence type="ECO:0000256" key="2">
    <source>
        <dbReference type="ARBA" id="ARBA00022723"/>
    </source>
</evidence>
<dbReference type="GO" id="GO:0016491">
    <property type="term" value="F:oxidoreductase activity"/>
    <property type="evidence" value="ECO:0007669"/>
    <property type="project" value="InterPro"/>
</dbReference>
<evidence type="ECO:0000259" key="6">
    <source>
        <dbReference type="PROSITE" id="PS51007"/>
    </source>
</evidence>
<dbReference type="Pfam" id="PF03150">
    <property type="entry name" value="CCP_MauG"/>
    <property type="match status" value="1"/>
</dbReference>
<protein>
    <recommendedName>
        <fullName evidence="6">Cytochrome c domain-containing protein</fullName>
    </recommendedName>
</protein>
<dbReference type="InterPro" id="IPR036909">
    <property type="entry name" value="Cyt_c-like_dom_sf"/>
</dbReference>
<organism evidence="7 8">
    <name type="scientific">Pseudodonghicola xiamenensis</name>
    <dbReference type="NCBI Taxonomy" id="337702"/>
    <lineage>
        <taxon>Bacteria</taxon>
        <taxon>Pseudomonadati</taxon>
        <taxon>Pseudomonadota</taxon>
        <taxon>Alphaproteobacteria</taxon>
        <taxon>Rhodobacterales</taxon>
        <taxon>Paracoccaceae</taxon>
        <taxon>Pseudodonghicola</taxon>
    </lineage>
</organism>
<dbReference type="GO" id="GO:0009055">
    <property type="term" value="F:electron transfer activity"/>
    <property type="evidence" value="ECO:0007669"/>
    <property type="project" value="InterPro"/>
</dbReference>
<reference evidence="7" key="1">
    <citation type="journal article" date="2014" name="Int. J. Syst. Evol. Microbiol.">
        <title>Complete genome sequence of Corynebacterium casei LMG S-19264T (=DSM 44701T), isolated from a smear-ripened cheese.</title>
        <authorList>
            <consortium name="US DOE Joint Genome Institute (JGI-PGF)"/>
            <person name="Walter F."/>
            <person name="Albersmeier A."/>
            <person name="Kalinowski J."/>
            <person name="Ruckert C."/>
        </authorList>
    </citation>
    <scope>NUCLEOTIDE SEQUENCE</scope>
    <source>
        <strain evidence="7">CGMCC 1.7081</strain>
    </source>
</reference>
<sequence>MKFATRIVLALAIFSAAPAIAESMREAVLRKAALDNGLRPAEELWPEFEPKKAAVGKLLFESELLSLTRNVSCRSCHLDEFGSADGLPLGHGAGGVGSGVDRMKSPAGLLSRNALALWGRGGIGYDVFFWDGRVDASSGEVQSQFGATAPSDDPLVVAAHLPTVEFREMIGESDDTEWLRQGDVTAAAKVHGEIARRIRAKPGIAAPMAEAFDLEVAQLTYLQIAEAIAAFIRSEFRLRDTKLHRFVFDGEELTDQERECPTFCV</sequence>
<keyword evidence="8" id="KW-1185">Reference proteome</keyword>
<evidence type="ECO:0000256" key="4">
    <source>
        <dbReference type="PROSITE-ProRule" id="PRU00433"/>
    </source>
</evidence>
<evidence type="ECO:0000256" key="3">
    <source>
        <dbReference type="ARBA" id="ARBA00023004"/>
    </source>
</evidence>
<keyword evidence="2 4" id="KW-0479">Metal-binding</keyword>
<dbReference type="SUPFAM" id="SSF46626">
    <property type="entry name" value="Cytochrome c"/>
    <property type="match status" value="1"/>
</dbReference>
<dbReference type="InterPro" id="IPR004852">
    <property type="entry name" value="Di-haem_cyt_c_peroxidsae"/>
</dbReference>
<dbReference type="EMBL" id="BNAP01000014">
    <property type="protein sequence ID" value="GHG95095.1"/>
    <property type="molecule type" value="Genomic_DNA"/>
</dbReference>
<keyword evidence="3 4" id="KW-0408">Iron</keyword>
<reference evidence="7" key="2">
    <citation type="submission" date="2020-09" db="EMBL/GenBank/DDBJ databases">
        <authorList>
            <person name="Sun Q."/>
            <person name="Zhou Y."/>
        </authorList>
    </citation>
    <scope>NUCLEOTIDE SEQUENCE</scope>
    <source>
        <strain evidence="7">CGMCC 1.7081</strain>
    </source>
</reference>
<evidence type="ECO:0000313" key="8">
    <source>
        <dbReference type="Proteomes" id="UP000611500"/>
    </source>
</evidence>
<dbReference type="PROSITE" id="PS51007">
    <property type="entry name" value="CYTC"/>
    <property type="match status" value="1"/>
</dbReference>
<evidence type="ECO:0000256" key="1">
    <source>
        <dbReference type="ARBA" id="ARBA00022617"/>
    </source>
</evidence>
<comment type="caution">
    <text evidence="7">The sequence shown here is derived from an EMBL/GenBank/DDBJ whole genome shotgun (WGS) entry which is preliminary data.</text>
</comment>
<proteinExistence type="predicted"/>
<keyword evidence="5" id="KW-0732">Signal</keyword>
<dbReference type="Gene3D" id="1.10.760.10">
    <property type="entry name" value="Cytochrome c-like domain"/>
    <property type="match status" value="1"/>
</dbReference>
<dbReference type="InterPro" id="IPR009056">
    <property type="entry name" value="Cyt_c-like_dom"/>
</dbReference>
<gene>
    <name evidence="7" type="ORF">GCM10010961_28540</name>
</gene>
<name>A0A8J3HA10_9RHOB</name>
<evidence type="ECO:0000313" key="7">
    <source>
        <dbReference type="EMBL" id="GHG95095.1"/>
    </source>
</evidence>
<feature type="domain" description="Cytochrome c" evidence="6">
    <location>
        <begin position="51"/>
        <end position="165"/>
    </location>
</feature>
<feature type="signal peptide" evidence="5">
    <location>
        <begin position="1"/>
        <end position="21"/>
    </location>
</feature>
<feature type="chain" id="PRO_5035217395" description="Cytochrome c domain-containing protein" evidence="5">
    <location>
        <begin position="22"/>
        <end position="265"/>
    </location>
</feature>
<evidence type="ECO:0000256" key="5">
    <source>
        <dbReference type="SAM" id="SignalP"/>
    </source>
</evidence>
<dbReference type="GO" id="GO:0046872">
    <property type="term" value="F:metal ion binding"/>
    <property type="evidence" value="ECO:0007669"/>
    <property type="project" value="UniProtKB-KW"/>
</dbReference>
<dbReference type="RefSeq" id="WP_229861792.1">
    <property type="nucleotide sequence ID" value="NZ_BNAP01000014.1"/>
</dbReference>
<accession>A0A8J3HA10</accession>
<dbReference type="AlphaFoldDB" id="A0A8J3HA10"/>
<keyword evidence="1 4" id="KW-0349">Heme</keyword>
<dbReference type="GO" id="GO:0020037">
    <property type="term" value="F:heme binding"/>
    <property type="evidence" value="ECO:0007669"/>
    <property type="project" value="InterPro"/>
</dbReference>
<dbReference type="Proteomes" id="UP000611500">
    <property type="component" value="Unassembled WGS sequence"/>
</dbReference>